<comment type="caution">
    <text evidence="3">The sequence shown here is derived from an EMBL/GenBank/DDBJ whole genome shotgun (WGS) entry which is preliminary data.</text>
</comment>
<keyword evidence="1" id="KW-0408">Iron</keyword>
<feature type="region of interest" description="Disordered" evidence="2">
    <location>
        <begin position="295"/>
        <end position="331"/>
    </location>
</feature>
<dbReference type="PRINTS" id="PR00463">
    <property type="entry name" value="EP450I"/>
</dbReference>
<dbReference type="OrthoDB" id="1470350at2759"/>
<feature type="compositionally biased region" description="Basic and acidic residues" evidence="2">
    <location>
        <begin position="261"/>
        <end position="270"/>
    </location>
</feature>
<organism evidence="3 4">
    <name type="scientific">Digitaria exilis</name>
    <dbReference type="NCBI Taxonomy" id="1010633"/>
    <lineage>
        <taxon>Eukaryota</taxon>
        <taxon>Viridiplantae</taxon>
        <taxon>Streptophyta</taxon>
        <taxon>Embryophyta</taxon>
        <taxon>Tracheophyta</taxon>
        <taxon>Spermatophyta</taxon>
        <taxon>Magnoliopsida</taxon>
        <taxon>Liliopsida</taxon>
        <taxon>Poales</taxon>
        <taxon>Poaceae</taxon>
        <taxon>PACMAD clade</taxon>
        <taxon>Panicoideae</taxon>
        <taxon>Panicodae</taxon>
        <taxon>Paniceae</taxon>
        <taxon>Anthephorinae</taxon>
        <taxon>Digitaria</taxon>
    </lineage>
</organism>
<keyword evidence="1" id="KW-0479">Metal-binding</keyword>
<dbReference type="AlphaFoldDB" id="A0A835KUD7"/>
<dbReference type="Pfam" id="PF00067">
    <property type="entry name" value="p450"/>
    <property type="match status" value="1"/>
</dbReference>
<evidence type="ECO:0000256" key="2">
    <source>
        <dbReference type="SAM" id="MobiDB-lite"/>
    </source>
</evidence>
<dbReference type="Gene3D" id="1.10.630.10">
    <property type="entry name" value="Cytochrome P450"/>
    <property type="match status" value="1"/>
</dbReference>
<feature type="compositionally biased region" description="Basic and acidic residues" evidence="2">
    <location>
        <begin position="1098"/>
        <end position="1113"/>
    </location>
</feature>
<dbReference type="InterPro" id="IPR036396">
    <property type="entry name" value="Cyt_P450_sf"/>
</dbReference>
<feature type="region of interest" description="Disordered" evidence="2">
    <location>
        <begin position="73"/>
        <end position="102"/>
    </location>
</feature>
<dbReference type="GO" id="GO:0005506">
    <property type="term" value="F:iron ion binding"/>
    <property type="evidence" value="ECO:0007669"/>
    <property type="project" value="InterPro"/>
</dbReference>
<dbReference type="PROSITE" id="PS00086">
    <property type="entry name" value="CYTOCHROME_P450"/>
    <property type="match status" value="1"/>
</dbReference>
<keyword evidence="1" id="KW-0349">Heme</keyword>
<evidence type="ECO:0000313" key="4">
    <source>
        <dbReference type="Proteomes" id="UP000636709"/>
    </source>
</evidence>
<dbReference type="InterPro" id="IPR002401">
    <property type="entry name" value="Cyt_P450_E_grp-I"/>
</dbReference>
<dbReference type="GO" id="GO:0004497">
    <property type="term" value="F:monooxygenase activity"/>
    <property type="evidence" value="ECO:0007669"/>
    <property type="project" value="InterPro"/>
</dbReference>
<proteinExistence type="predicted"/>
<feature type="binding site" description="axial binding residue" evidence="1">
    <location>
        <position position="1047"/>
    </location>
    <ligand>
        <name>heme</name>
        <dbReference type="ChEBI" id="CHEBI:30413"/>
    </ligand>
    <ligandPart>
        <name>Fe</name>
        <dbReference type="ChEBI" id="CHEBI:18248"/>
    </ligandPart>
</feature>
<dbReference type="GO" id="GO:0016705">
    <property type="term" value="F:oxidoreductase activity, acting on paired donors, with incorporation or reduction of molecular oxygen"/>
    <property type="evidence" value="ECO:0007669"/>
    <property type="project" value="InterPro"/>
</dbReference>
<dbReference type="GO" id="GO:0020037">
    <property type="term" value="F:heme binding"/>
    <property type="evidence" value="ECO:0007669"/>
    <property type="project" value="InterPro"/>
</dbReference>
<feature type="region of interest" description="Disordered" evidence="2">
    <location>
        <begin position="206"/>
        <end position="282"/>
    </location>
</feature>
<feature type="region of interest" description="Disordered" evidence="2">
    <location>
        <begin position="1094"/>
        <end position="1123"/>
    </location>
</feature>
<gene>
    <name evidence="3" type="ORF">HU200_001722</name>
</gene>
<reference evidence="3" key="1">
    <citation type="submission" date="2020-07" db="EMBL/GenBank/DDBJ databases">
        <title>Genome sequence and genetic diversity analysis of an under-domesticated orphan crop, white fonio (Digitaria exilis).</title>
        <authorList>
            <person name="Bennetzen J.L."/>
            <person name="Chen S."/>
            <person name="Ma X."/>
            <person name="Wang X."/>
            <person name="Yssel A.E.J."/>
            <person name="Chaluvadi S.R."/>
            <person name="Johnson M."/>
            <person name="Gangashetty P."/>
            <person name="Hamidou F."/>
            <person name="Sanogo M.D."/>
            <person name="Zwaenepoel A."/>
            <person name="Wallace J."/>
            <person name="Van De Peer Y."/>
            <person name="Van Deynze A."/>
        </authorList>
    </citation>
    <scope>NUCLEOTIDE SEQUENCE</scope>
    <source>
        <tissue evidence="3">Leaves</tissue>
    </source>
</reference>
<protein>
    <recommendedName>
        <fullName evidence="5">Cytochrome P450</fullName>
    </recommendedName>
</protein>
<keyword evidence="4" id="KW-1185">Reference proteome</keyword>
<dbReference type="Proteomes" id="UP000636709">
    <property type="component" value="Unassembled WGS sequence"/>
</dbReference>
<accession>A0A835KUD7</accession>
<name>A0A835KUD7_9POAL</name>
<feature type="region of interest" description="Disordered" evidence="2">
    <location>
        <begin position="416"/>
        <end position="464"/>
    </location>
</feature>
<dbReference type="EMBL" id="JACEFO010000144">
    <property type="protein sequence ID" value="KAF8780070.1"/>
    <property type="molecule type" value="Genomic_DNA"/>
</dbReference>
<evidence type="ECO:0000313" key="3">
    <source>
        <dbReference type="EMBL" id="KAF8780070.1"/>
    </source>
</evidence>
<dbReference type="PANTHER" id="PTHR34591:SF58">
    <property type="entry name" value="F-BOX DOMAIN-CONTAINING PROTEIN"/>
    <property type="match status" value="1"/>
</dbReference>
<dbReference type="InterPro" id="IPR001128">
    <property type="entry name" value="Cyt_P450"/>
</dbReference>
<dbReference type="PANTHER" id="PTHR34591">
    <property type="entry name" value="OS03G0653100 PROTEIN-RELATED"/>
    <property type="match status" value="1"/>
</dbReference>
<sequence>MLAARSSRAPAGPQVAAAEHAMDAGSCHANPGPPWMKRSPLYNGACSSSKPIRAELMPPSVRSHDIALLFRADKPSPTRGRGRWHGRSGYGTARPDGALVLGPPPRPIVPARGTARKWPASPSPSLGRWIQVIPTGGYIKPHATGGAPPETLTRLAVSRIRPLPLSFSRPPHFDSLSPLDDTRCRARFDSFDARSSSLPVDSRHRLLGSVVRRPHRRSGAPESSVRASSSNPNPRSRTRGPARPLWCSVRMMSSDSEDEEQGHSINEDLHMQGLRGDDESDLEADREELFGSASVPIEVGDGDGGTAVGQGGPRPPTGAVPPVDDEGRRKRKLTSDAWNDFEKLYEVINDMVEILTCTKDWEAADARLQQLVEDKALEEECLRSVCGPLVRHDSTERHGTMVEAERSGVNVVRTINLAPPTGPKVTNQAASSFRPRPSPLPAAGHETHDGPCPTRRGGGHPPTTCAAQPRQWRCIVDARCHLPKDLLPVSLGGIFRRRCSSRARPSSTKIAARLEGYVEMPSPIDFPTILDCCNGLLLLDGRVVNPATRQWVSLPPCPALPAPVRGFGSNDACLAFDPTVSPHYEVLLIDSYLIYTPTPDEGSEWPPSTFIVPVYSSRTGSWETKPFGPLPTCALQRCLHIATLSTTQWVSLPPCPALPAPVRGFGCHDACLAFDPTVSPHYEVLLIDSYLCYTTLDEGSEWPPSTFMVPVYSSRTGAWETKPFGPLPMCALLRCLRIATLPTAVKLYTRDKVLHHQRPLQRSPHLQCDLHDAFLRLTFDMTCNLVFGVDPGCLAISLTVMSMMDDALETLFLRHITPGPCPTRLTSFICHEDYSSDGNDDVFLRDTTVNLLLAGRDTTGRRARARRGVSEMRVGTRMVIFEAGELGNLVYLHAALCECLRLYPSVPFEHKAYSMGRMPGVWGKDCMEFCPERWLRVCIPVACEWSGRRRHGKEADELDRRHIDDLGRHWEHPCPVNVVLGKPGWWPDWYADLKPACRLPTVGGGLRPCAEEDSRGNHGIGGRKRGTKLRYEPSYKFISFNAGPRTCLGKEMAFVQMKIAAAAVLWNFAVELVPGHAVEPKLYIILHMKNGHGQGEGTAERRASRLAPHDSTRHGHFPPPLLVDLQGQSSAHQPLELLPLPSVSTPWPVAA</sequence>
<evidence type="ECO:0000256" key="1">
    <source>
        <dbReference type="PIRSR" id="PIRSR602401-1"/>
    </source>
</evidence>
<dbReference type="SUPFAM" id="SSF48264">
    <property type="entry name" value="Cytochrome P450"/>
    <property type="match status" value="1"/>
</dbReference>
<evidence type="ECO:0008006" key="5">
    <source>
        <dbReference type="Google" id="ProtNLM"/>
    </source>
</evidence>
<feature type="region of interest" description="Disordered" evidence="2">
    <location>
        <begin position="1"/>
        <end position="35"/>
    </location>
</feature>
<feature type="compositionally biased region" description="Gly residues" evidence="2">
    <location>
        <begin position="302"/>
        <end position="312"/>
    </location>
</feature>
<comment type="cofactor">
    <cofactor evidence="1">
        <name>heme</name>
        <dbReference type="ChEBI" id="CHEBI:30413"/>
    </cofactor>
</comment>
<dbReference type="InterPro" id="IPR017972">
    <property type="entry name" value="Cyt_P450_CS"/>
</dbReference>
<feature type="compositionally biased region" description="Low complexity" evidence="2">
    <location>
        <begin position="220"/>
        <end position="241"/>
    </location>
</feature>